<organism evidence="1 2">
    <name type="scientific">Rubroshorea leprosula</name>
    <dbReference type="NCBI Taxonomy" id="152421"/>
    <lineage>
        <taxon>Eukaryota</taxon>
        <taxon>Viridiplantae</taxon>
        <taxon>Streptophyta</taxon>
        <taxon>Embryophyta</taxon>
        <taxon>Tracheophyta</taxon>
        <taxon>Spermatophyta</taxon>
        <taxon>Magnoliopsida</taxon>
        <taxon>eudicotyledons</taxon>
        <taxon>Gunneridae</taxon>
        <taxon>Pentapetalae</taxon>
        <taxon>rosids</taxon>
        <taxon>malvids</taxon>
        <taxon>Malvales</taxon>
        <taxon>Dipterocarpaceae</taxon>
        <taxon>Rubroshorea</taxon>
    </lineage>
</organism>
<gene>
    <name evidence="1" type="ORF">SLEP1_g60294</name>
</gene>
<sequence>IFACLLCLFSPLQPDINQPFPTPPPEKLKIPQICCLLPPLAPVAAGCELRFSCGSRGSPPIFRQLFPYTRQLQPCLLRISGRLASLISDNWVINCCLCEFKWLYGCWVVRKSAGNRG</sequence>
<comment type="caution">
    <text evidence="1">The sequence shown here is derived from an EMBL/GenBank/DDBJ whole genome shotgun (WGS) entry which is preliminary data.</text>
</comment>
<proteinExistence type="predicted"/>
<reference evidence="1 2" key="1">
    <citation type="journal article" date="2021" name="Commun. Biol.">
        <title>The genome of Shorea leprosula (Dipterocarpaceae) highlights the ecological relevance of drought in aseasonal tropical rainforests.</title>
        <authorList>
            <person name="Ng K.K.S."/>
            <person name="Kobayashi M.J."/>
            <person name="Fawcett J.A."/>
            <person name="Hatakeyama M."/>
            <person name="Paape T."/>
            <person name="Ng C.H."/>
            <person name="Ang C.C."/>
            <person name="Tnah L.H."/>
            <person name="Lee C.T."/>
            <person name="Nishiyama T."/>
            <person name="Sese J."/>
            <person name="O'Brien M.J."/>
            <person name="Copetti D."/>
            <person name="Mohd Noor M.I."/>
            <person name="Ong R.C."/>
            <person name="Putra M."/>
            <person name="Sireger I.Z."/>
            <person name="Indrioko S."/>
            <person name="Kosugi Y."/>
            <person name="Izuno A."/>
            <person name="Isagi Y."/>
            <person name="Lee S.L."/>
            <person name="Shimizu K.K."/>
        </authorList>
    </citation>
    <scope>NUCLEOTIDE SEQUENCE [LARGE SCALE GENOMIC DNA]</scope>
    <source>
        <strain evidence="1">214</strain>
    </source>
</reference>
<protein>
    <submittedName>
        <fullName evidence="1">Uncharacterized protein</fullName>
    </submittedName>
</protein>
<evidence type="ECO:0000313" key="2">
    <source>
        <dbReference type="Proteomes" id="UP001054252"/>
    </source>
</evidence>
<dbReference type="Proteomes" id="UP001054252">
    <property type="component" value="Unassembled WGS sequence"/>
</dbReference>
<feature type="non-terminal residue" evidence="1">
    <location>
        <position position="1"/>
    </location>
</feature>
<name>A0AAV5MWB8_9ROSI</name>
<dbReference type="EMBL" id="BPVZ01001889">
    <property type="protein sequence ID" value="GKV53780.1"/>
    <property type="molecule type" value="Genomic_DNA"/>
</dbReference>
<evidence type="ECO:0000313" key="1">
    <source>
        <dbReference type="EMBL" id="GKV53780.1"/>
    </source>
</evidence>
<dbReference type="AlphaFoldDB" id="A0AAV5MWB8"/>
<accession>A0AAV5MWB8</accession>
<keyword evidence="2" id="KW-1185">Reference proteome</keyword>